<feature type="chain" id="PRO_5014567094" evidence="4">
    <location>
        <begin position="19"/>
        <end position="406"/>
    </location>
</feature>
<dbReference type="EnsemblMetazoa" id="CPIJ011886-RA">
    <property type="protein sequence ID" value="CPIJ011886-PA"/>
    <property type="gene ID" value="CPIJ011886"/>
</dbReference>
<keyword evidence="3" id="KW-0812">Transmembrane</keyword>
<evidence type="ECO:0000256" key="4">
    <source>
        <dbReference type="SAM" id="SignalP"/>
    </source>
</evidence>
<feature type="transmembrane region" description="Helical" evidence="3">
    <location>
        <begin position="313"/>
        <end position="335"/>
    </location>
</feature>
<dbReference type="KEGG" id="cqu:CpipJ_CPIJ011886"/>
<dbReference type="STRING" id="7176.B0X0V5"/>
<dbReference type="Gene3D" id="3.80.10.10">
    <property type="entry name" value="Ribonuclease Inhibitor"/>
    <property type="match status" value="1"/>
</dbReference>
<keyword evidence="4" id="KW-0732">Signal</keyword>
<reference evidence="6" key="2">
    <citation type="submission" date="2021-02" db="UniProtKB">
        <authorList>
            <consortium name="EnsemblMetazoa"/>
        </authorList>
    </citation>
    <scope>IDENTIFICATION</scope>
    <source>
        <strain evidence="6">JHB</strain>
    </source>
</reference>
<evidence type="ECO:0000256" key="1">
    <source>
        <dbReference type="ARBA" id="ARBA00022614"/>
    </source>
</evidence>
<dbReference type="InterPro" id="IPR003591">
    <property type="entry name" value="Leu-rich_rpt_typical-subtyp"/>
</dbReference>
<keyword evidence="7" id="KW-1185">Reference proteome</keyword>
<dbReference type="Pfam" id="PF13855">
    <property type="entry name" value="LRR_8"/>
    <property type="match status" value="1"/>
</dbReference>
<dbReference type="OrthoDB" id="676979at2759"/>
<dbReference type="HOGENOM" id="CLU_070420_0_0_1"/>
<organism>
    <name type="scientific">Culex quinquefasciatus</name>
    <name type="common">Southern house mosquito</name>
    <name type="synonym">Culex pungens</name>
    <dbReference type="NCBI Taxonomy" id="7176"/>
    <lineage>
        <taxon>Eukaryota</taxon>
        <taxon>Metazoa</taxon>
        <taxon>Ecdysozoa</taxon>
        <taxon>Arthropoda</taxon>
        <taxon>Hexapoda</taxon>
        <taxon>Insecta</taxon>
        <taxon>Pterygota</taxon>
        <taxon>Neoptera</taxon>
        <taxon>Endopterygota</taxon>
        <taxon>Diptera</taxon>
        <taxon>Nematocera</taxon>
        <taxon>Culicoidea</taxon>
        <taxon>Culicidae</taxon>
        <taxon>Culicinae</taxon>
        <taxon>Culicini</taxon>
        <taxon>Culex</taxon>
        <taxon>Culex</taxon>
    </lineage>
</organism>
<keyword evidence="3" id="KW-0472">Membrane</keyword>
<proteinExistence type="predicted"/>
<sequence length="406" mass="44772">MKLLRFLILIALGTLAIAQVKNHTCVPSGYSRICLLEDIYYERNGTTTHVFPEMQNHVRIGSIGSWVNKHSHIPYFDAGLYFMLGKPPILEAMNVGIETLDILTSLKHANFADNNIRTTWVTGYEDDNAEPALVYLDLSQNWLRQLPNGIGKLVNLEVLNLGSNSLDTIPPNTLTRLTKLRIVNLFFNNLHQLSTELFPTSLTHLDLYYNNLAQLEYANLHFPALETLNLERNHLRQIDASALILAMPALKIVGISGNSIGEDQLRTALGVFRRRNITFRNDADAEACFHDENTVEGVCLPGSSAEPMGVAQAVVFTVMVVMVGVVFVLVTRWALVMVGTTATFNGTNMAMSILAMVGAASFLPIILSGSPYFQTFPERSREPGHAPLEQPLVGVVRNVIPAVGCG</sequence>
<dbReference type="VEuPathDB" id="VectorBase:CPIJ011886"/>
<evidence type="ECO:0000256" key="3">
    <source>
        <dbReference type="SAM" id="Phobius"/>
    </source>
</evidence>
<dbReference type="SUPFAM" id="SSF52058">
    <property type="entry name" value="L domain-like"/>
    <property type="match status" value="1"/>
</dbReference>
<evidence type="ECO:0000313" key="7">
    <source>
        <dbReference type="Proteomes" id="UP000002320"/>
    </source>
</evidence>
<dbReference type="InterPro" id="IPR001611">
    <property type="entry name" value="Leu-rich_rpt"/>
</dbReference>
<reference evidence="5" key="1">
    <citation type="submission" date="2007-03" db="EMBL/GenBank/DDBJ databases">
        <title>Annotation of Culex pipiens quinquefasciatus.</title>
        <authorList>
            <consortium name="The Broad Institute Genome Sequencing Platform"/>
            <person name="Atkinson P.W."/>
            <person name="Hemingway J."/>
            <person name="Christensen B.M."/>
            <person name="Higgs S."/>
            <person name="Kodira C."/>
            <person name="Hannick L."/>
            <person name="Megy K."/>
            <person name="O'Leary S."/>
            <person name="Pearson M."/>
            <person name="Haas B.J."/>
            <person name="Mauceli E."/>
            <person name="Wortman J.R."/>
            <person name="Lee N.H."/>
            <person name="Guigo R."/>
            <person name="Stanke M."/>
            <person name="Alvarado L."/>
            <person name="Amedeo P."/>
            <person name="Antoine C.H."/>
            <person name="Arensburger P."/>
            <person name="Bidwell S.L."/>
            <person name="Crawford M."/>
            <person name="Camaro F."/>
            <person name="Devon K."/>
            <person name="Engels R."/>
            <person name="Hammond M."/>
            <person name="Howarth C."/>
            <person name="Koehrsen M."/>
            <person name="Lawson D."/>
            <person name="Montgomery P."/>
            <person name="Nene V."/>
            <person name="Nusbaum C."/>
            <person name="Puiu D."/>
            <person name="Romero-Severson J."/>
            <person name="Severson D.W."/>
            <person name="Shumway M."/>
            <person name="Sisk P."/>
            <person name="Stolte C."/>
            <person name="Zeng Q."/>
            <person name="Eisenstadt E."/>
            <person name="Fraser-Liggett C."/>
            <person name="Strausberg R."/>
            <person name="Galagan J."/>
            <person name="Birren B."/>
            <person name="Collins F.H."/>
        </authorList>
    </citation>
    <scope>NUCLEOTIDE SEQUENCE [LARGE SCALE GENOMIC DNA]</scope>
    <source>
        <strain evidence="5">JHB</strain>
    </source>
</reference>
<dbReference type="SMART" id="SM00369">
    <property type="entry name" value="LRR_TYP"/>
    <property type="match status" value="4"/>
</dbReference>
<evidence type="ECO:0000313" key="5">
    <source>
        <dbReference type="EMBL" id="EDS38347.1"/>
    </source>
</evidence>
<accession>B0X0V5</accession>
<dbReference type="InterPro" id="IPR032675">
    <property type="entry name" value="LRR_dom_sf"/>
</dbReference>
<keyword evidence="1" id="KW-0433">Leucine-rich repeat</keyword>
<dbReference type="PANTHER" id="PTHR48051">
    <property type="match status" value="1"/>
</dbReference>
<dbReference type="AlphaFoldDB" id="B0X0V5"/>
<dbReference type="VEuPathDB" id="VectorBase:CQUJHB013257"/>
<dbReference type="Proteomes" id="UP000002320">
    <property type="component" value="Unassembled WGS sequence"/>
</dbReference>
<dbReference type="PROSITE" id="PS51450">
    <property type="entry name" value="LRR"/>
    <property type="match status" value="1"/>
</dbReference>
<name>B0X0V5_CULQU</name>
<gene>
    <name evidence="6" type="primary">6046009</name>
    <name evidence="5" type="ORF">CpipJ_CPIJ011886</name>
</gene>
<dbReference type="EMBL" id="DS232246">
    <property type="protein sequence ID" value="EDS38347.1"/>
    <property type="molecule type" value="Genomic_DNA"/>
</dbReference>
<dbReference type="InParanoid" id="B0X0V5"/>
<feature type="transmembrane region" description="Helical" evidence="3">
    <location>
        <begin position="347"/>
        <end position="367"/>
    </location>
</feature>
<keyword evidence="2" id="KW-0677">Repeat</keyword>
<dbReference type="eggNOG" id="KOG4237">
    <property type="taxonomic scope" value="Eukaryota"/>
</dbReference>
<protein>
    <submittedName>
        <fullName evidence="5 6">Uncharacterized protein</fullName>
    </submittedName>
</protein>
<dbReference type="GO" id="GO:0005737">
    <property type="term" value="C:cytoplasm"/>
    <property type="evidence" value="ECO:0007669"/>
    <property type="project" value="TreeGrafter"/>
</dbReference>
<evidence type="ECO:0000313" key="6">
    <source>
        <dbReference type="EnsemblMetazoa" id="CPIJ011886-PA"/>
    </source>
</evidence>
<dbReference type="InterPro" id="IPR050216">
    <property type="entry name" value="LRR_domain-containing"/>
</dbReference>
<evidence type="ECO:0000256" key="2">
    <source>
        <dbReference type="ARBA" id="ARBA00022737"/>
    </source>
</evidence>
<dbReference type="PANTHER" id="PTHR48051:SF1">
    <property type="entry name" value="RAS SUPPRESSOR PROTEIN 1"/>
    <property type="match status" value="1"/>
</dbReference>
<feature type="signal peptide" evidence="4">
    <location>
        <begin position="1"/>
        <end position="18"/>
    </location>
</feature>
<keyword evidence="3" id="KW-1133">Transmembrane helix</keyword>